<keyword evidence="2" id="KW-0503">Monooxygenase</keyword>
<feature type="domain" description="ABM" evidence="1">
    <location>
        <begin position="2"/>
        <end position="94"/>
    </location>
</feature>
<gene>
    <name evidence="2" type="ORF">WKW79_11865</name>
</gene>
<keyword evidence="2" id="KW-0560">Oxidoreductase</keyword>
<evidence type="ECO:0000313" key="2">
    <source>
        <dbReference type="EMBL" id="MEJ8855271.1"/>
    </source>
</evidence>
<dbReference type="Pfam" id="PF03992">
    <property type="entry name" value="ABM"/>
    <property type="match status" value="1"/>
</dbReference>
<dbReference type="EMBL" id="JBBKZS010000004">
    <property type="protein sequence ID" value="MEJ8855271.1"/>
    <property type="molecule type" value="Genomic_DNA"/>
</dbReference>
<reference evidence="2 3" key="1">
    <citation type="submission" date="2024-03" db="EMBL/GenBank/DDBJ databases">
        <title>Novel species of the genus Variovorax.</title>
        <authorList>
            <person name="Liu Q."/>
            <person name="Xin Y.-H."/>
        </authorList>
    </citation>
    <scope>NUCLEOTIDE SEQUENCE [LARGE SCALE GENOMIC DNA]</scope>
    <source>
        <strain evidence="2 3">KACC 18901</strain>
    </source>
</reference>
<sequence>MVHILARISFRPEAAAQGLTIMTELAAKSREEKDCISYQLYQQAQAPHIFETVEEWTDQGAVDTHMASPHVGAAVAAAGPLFGAPPEILPYTRLA</sequence>
<dbReference type="PANTHER" id="PTHR33336:SF3">
    <property type="entry name" value="ABM DOMAIN-CONTAINING PROTEIN"/>
    <property type="match status" value="1"/>
</dbReference>
<dbReference type="GO" id="GO:0004497">
    <property type="term" value="F:monooxygenase activity"/>
    <property type="evidence" value="ECO:0007669"/>
    <property type="project" value="UniProtKB-KW"/>
</dbReference>
<organism evidence="2 3">
    <name type="scientific">Variovorax robiniae</name>
    <dbReference type="NCBI Taxonomy" id="1836199"/>
    <lineage>
        <taxon>Bacteria</taxon>
        <taxon>Pseudomonadati</taxon>
        <taxon>Pseudomonadota</taxon>
        <taxon>Betaproteobacteria</taxon>
        <taxon>Burkholderiales</taxon>
        <taxon>Comamonadaceae</taxon>
        <taxon>Variovorax</taxon>
    </lineage>
</organism>
<name>A0ABU8X6A9_9BURK</name>
<accession>A0ABU8X6A9</accession>
<dbReference type="EC" id="1.-.-.-" evidence="2"/>
<protein>
    <submittedName>
        <fullName evidence="2">Quinol monooxygenase</fullName>
        <ecNumber evidence="2">1.-.-.-</ecNumber>
    </submittedName>
</protein>
<dbReference type="RefSeq" id="WP_340335355.1">
    <property type="nucleotide sequence ID" value="NZ_JBBKZS010000004.1"/>
</dbReference>
<evidence type="ECO:0000259" key="1">
    <source>
        <dbReference type="PROSITE" id="PS51725"/>
    </source>
</evidence>
<dbReference type="InterPro" id="IPR050744">
    <property type="entry name" value="AI-2_Isomerase_LsrG"/>
</dbReference>
<keyword evidence="3" id="KW-1185">Reference proteome</keyword>
<dbReference type="Proteomes" id="UP001367030">
    <property type="component" value="Unassembled WGS sequence"/>
</dbReference>
<proteinExistence type="predicted"/>
<dbReference type="InterPro" id="IPR011008">
    <property type="entry name" value="Dimeric_a/b-barrel"/>
</dbReference>
<dbReference type="PROSITE" id="PS51725">
    <property type="entry name" value="ABM"/>
    <property type="match status" value="1"/>
</dbReference>
<evidence type="ECO:0000313" key="3">
    <source>
        <dbReference type="Proteomes" id="UP001367030"/>
    </source>
</evidence>
<dbReference type="Gene3D" id="3.30.70.100">
    <property type="match status" value="1"/>
</dbReference>
<dbReference type="PANTHER" id="PTHR33336">
    <property type="entry name" value="QUINOL MONOOXYGENASE YGIN-RELATED"/>
    <property type="match status" value="1"/>
</dbReference>
<dbReference type="SUPFAM" id="SSF54909">
    <property type="entry name" value="Dimeric alpha+beta barrel"/>
    <property type="match status" value="1"/>
</dbReference>
<dbReference type="InterPro" id="IPR007138">
    <property type="entry name" value="ABM_dom"/>
</dbReference>
<comment type="caution">
    <text evidence="2">The sequence shown here is derived from an EMBL/GenBank/DDBJ whole genome shotgun (WGS) entry which is preliminary data.</text>
</comment>